<dbReference type="KEGG" id="tfr:BR63_01800"/>
<dbReference type="SUPFAM" id="SSF89796">
    <property type="entry name" value="CoA-transferase family III (CaiB/BaiF)"/>
    <property type="match status" value="1"/>
</dbReference>
<dbReference type="EMBL" id="CP045798">
    <property type="protein sequence ID" value="QNB45163.1"/>
    <property type="molecule type" value="Genomic_DNA"/>
</dbReference>
<evidence type="ECO:0000313" key="3">
    <source>
        <dbReference type="Proteomes" id="UP000515847"/>
    </source>
</evidence>
<gene>
    <name evidence="2" type="ORF">BR63_01800</name>
</gene>
<dbReference type="OrthoDB" id="9797653at2"/>
<accession>A0A7G6DZA9</accession>
<protein>
    <submittedName>
        <fullName evidence="2">CoA transferase</fullName>
    </submittedName>
</protein>
<dbReference type="InterPro" id="IPR023606">
    <property type="entry name" value="CoA-Trfase_III_dom_1_sf"/>
</dbReference>
<dbReference type="Proteomes" id="UP000515847">
    <property type="component" value="Chromosome"/>
</dbReference>
<dbReference type="PANTHER" id="PTHR48207:SF3">
    <property type="entry name" value="SUCCINATE--HYDROXYMETHYLGLUTARATE COA-TRANSFERASE"/>
    <property type="match status" value="1"/>
</dbReference>
<evidence type="ECO:0000256" key="1">
    <source>
        <dbReference type="ARBA" id="ARBA00022679"/>
    </source>
</evidence>
<proteinExistence type="predicted"/>
<sequence length="398" mass="43377">MHDLRGLSGLKVLDLSRVLAGPYCGMVLADLGAEVVKVEMPGVGDDSRAFGPFVGSESAYFMSLNRNKESITLNLKEEKAKEIFLRLVEKFDVVLENYRPGTMEKLGLGYDRLSQVNPRLIYAATSGFGHTGPYSLKPAYDVVVQGMGGIMSITGHPGGPPTRVGASIGDITAALFTTIGILAALNMRHETGKGQKVDVAMLDSQVAILENAIARYEVTGQVPERIGNRHPSITPFTSVQAADGYLIIAIGNDSLWAKFCRMVAREELIDDPRYRTNKDRTDNWDALEPVLTEIFVNKTVDEWISLLESAGIPCGPINTVDKVVSDPQVLARNMIVEVEHPVAGKLRMAGCPIKLSAVPGREIRRPAPLLGQHTTEVLSRYLGMSKDEIEHLKIQGVV</sequence>
<dbReference type="RefSeq" id="WP_034423894.1">
    <property type="nucleotide sequence ID" value="NZ_CP045798.1"/>
</dbReference>
<dbReference type="InterPro" id="IPR003673">
    <property type="entry name" value="CoA-Trfase_fam_III"/>
</dbReference>
<dbReference type="AlphaFoldDB" id="A0A7G6DZA9"/>
<keyword evidence="1 2" id="KW-0808">Transferase</keyword>
<name>A0A7G6DZA9_THEFR</name>
<dbReference type="PANTHER" id="PTHR48207">
    <property type="entry name" value="SUCCINATE--HYDROXYMETHYLGLUTARATE COA-TRANSFERASE"/>
    <property type="match status" value="1"/>
</dbReference>
<organism evidence="2 3">
    <name type="scientific">Thermanaerosceptrum fracticalcis</name>
    <dbReference type="NCBI Taxonomy" id="1712410"/>
    <lineage>
        <taxon>Bacteria</taxon>
        <taxon>Bacillati</taxon>
        <taxon>Bacillota</taxon>
        <taxon>Clostridia</taxon>
        <taxon>Eubacteriales</taxon>
        <taxon>Peptococcaceae</taxon>
        <taxon>Thermanaerosceptrum</taxon>
    </lineage>
</organism>
<dbReference type="Gene3D" id="3.40.50.10540">
    <property type="entry name" value="Crotonobetainyl-coa:carnitine coa-transferase, domain 1"/>
    <property type="match status" value="1"/>
</dbReference>
<dbReference type="Pfam" id="PF02515">
    <property type="entry name" value="CoA_transf_3"/>
    <property type="match status" value="1"/>
</dbReference>
<reference evidence="2 3" key="1">
    <citation type="journal article" date="2019" name="Front. Microbiol.">
        <title>Thermoanaerosceptrum fracticalcis gen. nov. sp. nov., a Novel Fumarate-Fermenting Microorganism From a Deep Fractured Carbonate Aquifer of the US Great Basin.</title>
        <authorList>
            <person name="Hamilton-Brehm S.D."/>
            <person name="Stewart L.E."/>
            <person name="Zavarin M."/>
            <person name="Caldwell M."/>
            <person name="Lawson P.A."/>
            <person name="Onstott T.C."/>
            <person name="Grzymski J."/>
            <person name="Neveux I."/>
            <person name="Lollar B.S."/>
            <person name="Russell C.E."/>
            <person name="Moser D.P."/>
        </authorList>
    </citation>
    <scope>NUCLEOTIDE SEQUENCE [LARGE SCALE GENOMIC DNA]</scope>
    <source>
        <strain evidence="2 3">DRI-13</strain>
    </source>
</reference>
<evidence type="ECO:0000313" key="2">
    <source>
        <dbReference type="EMBL" id="QNB45163.1"/>
    </source>
</evidence>
<dbReference type="InterPro" id="IPR050483">
    <property type="entry name" value="CoA-transferase_III_domain"/>
</dbReference>
<dbReference type="GO" id="GO:0008410">
    <property type="term" value="F:CoA-transferase activity"/>
    <property type="evidence" value="ECO:0007669"/>
    <property type="project" value="TreeGrafter"/>
</dbReference>
<dbReference type="Gene3D" id="3.30.1540.10">
    <property type="entry name" value="formyl-coa transferase, domain 3"/>
    <property type="match status" value="1"/>
</dbReference>
<dbReference type="InterPro" id="IPR044855">
    <property type="entry name" value="CoA-Trfase_III_dom3_sf"/>
</dbReference>
<keyword evidence="3" id="KW-1185">Reference proteome</keyword>